<gene>
    <name evidence="22" type="ORF">Z043_102279</name>
</gene>
<keyword evidence="8 18" id="KW-0863">Zinc-finger</keyword>
<dbReference type="CDD" id="cd16788">
    <property type="entry name" value="mRING-HC-C3HC5_RNF26"/>
    <property type="match status" value="1"/>
</dbReference>
<keyword evidence="11" id="KW-0862">Zinc</keyword>
<feature type="transmembrane region" description="Helical" evidence="20">
    <location>
        <begin position="198"/>
        <end position="218"/>
    </location>
</feature>
<evidence type="ECO:0000256" key="1">
    <source>
        <dbReference type="ARBA" id="ARBA00000900"/>
    </source>
</evidence>
<dbReference type="GO" id="GO:0005789">
    <property type="term" value="C:endoplasmic reticulum membrane"/>
    <property type="evidence" value="ECO:0007669"/>
    <property type="project" value="UniProtKB-SubCell"/>
</dbReference>
<evidence type="ECO:0000256" key="18">
    <source>
        <dbReference type="PROSITE-ProRule" id="PRU00175"/>
    </source>
</evidence>
<evidence type="ECO:0000313" key="22">
    <source>
        <dbReference type="EMBL" id="KPP78229.1"/>
    </source>
</evidence>
<evidence type="ECO:0000256" key="3">
    <source>
        <dbReference type="ARBA" id="ARBA00004906"/>
    </source>
</evidence>
<dbReference type="SUPFAM" id="SSF57850">
    <property type="entry name" value="RING/U-box"/>
    <property type="match status" value="1"/>
</dbReference>
<evidence type="ECO:0000256" key="7">
    <source>
        <dbReference type="ARBA" id="ARBA00022723"/>
    </source>
</evidence>
<comment type="caution">
    <text evidence="22">The sequence shown here is derived from an EMBL/GenBank/DDBJ whole genome shotgun (WGS) entry which is preliminary data.</text>
</comment>
<evidence type="ECO:0000256" key="11">
    <source>
        <dbReference type="ARBA" id="ARBA00022833"/>
    </source>
</evidence>
<evidence type="ECO:0000259" key="21">
    <source>
        <dbReference type="PROSITE" id="PS50089"/>
    </source>
</evidence>
<proteinExistence type="predicted"/>
<feature type="transmembrane region" description="Helical" evidence="20">
    <location>
        <begin position="12"/>
        <end position="34"/>
    </location>
</feature>
<dbReference type="FunFam" id="3.30.40.10:FF:000387">
    <property type="entry name" value="RING finger protein 26"/>
    <property type="match status" value="1"/>
</dbReference>
<dbReference type="EC" id="2.3.2.27" evidence="4"/>
<evidence type="ECO:0000256" key="6">
    <source>
        <dbReference type="ARBA" id="ARBA00022692"/>
    </source>
</evidence>
<evidence type="ECO:0000256" key="15">
    <source>
        <dbReference type="ARBA" id="ARBA00063040"/>
    </source>
</evidence>
<evidence type="ECO:0000256" key="16">
    <source>
        <dbReference type="ARBA" id="ARBA00067352"/>
    </source>
</evidence>
<dbReference type="InterPro" id="IPR001841">
    <property type="entry name" value="Znf_RING"/>
</dbReference>
<evidence type="ECO:0000256" key="8">
    <source>
        <dbReference type="ARBA" id="ARBA00022771"/>
    </source>
</evidence>
<protein>
    <recommendedName>
        <fullName evidence="16">E3 ubiquitin-protein ligase RNF26</fullName>
        <ecNumber evidence="4">2.3.2.27</ecNumber>
    </recommendedName>
    <alternativeName>
        <fullName evidence="17">RING finger protein 26</fullName>
    </alternativeName>
</protein>
<evidence type="ECO:0000256" key="14">
    <source>
        <dbReference type="ARBA" id="ARBA00057605"/>
    </source>
</evidence>
<accession>A0A0P7ZBE1</accession>
<evidence type="ECO:0000256" key="5">
    <source>
        <dbReference type="ARBA" id="ARBA00022679"/>
    </source>
</evidence>
<evidence type="ECO:0000256" key="12">
    <source>
        <dbReference type="ARBA" id="ARBA00022989"/>
    </source>
</evidence>
<keyword evidence="13 20" id="KW-0472">Membrane</keyword>
<feature type="transmembrane region" description="Helical" evidence="20">
    <location>
        <begin position="43"/>
        <end position="62"/>
    </location>
</feature>
<dbReference type="GO" id="GO:0008270">
    <property type="term" value="F:zinc ion binding"/>
    <property type="evidence" value="ECO:0007669"/>
    <property type="project" value="UniProtKB-KW"/>
</dbReference>
<dbReference type="AlphaFoldDB" id="A0A0P7ZBE1"/>
<dbReference type="InterPro" id="IPR040089">
    <property type="entry name" value="RNF26_mRING-HC-C3HC5"/>
</dbReference>
<keyword evidence="5" id="KW-0808">Transferase</keyword>
<comment type="catalytic activity">
    <reaction evidence="1">
        <text>S-ubiquitinyl-[E2 ubiquitin-conjugating enzyme]-L-cysteine + [acceptor protein]-L-lysine = [E2 ubiquitin-conjugating enzyme]-L-cysteine + N(6)-ubiquitinyl-[acceptor protein]-L-lysine.</text>
        <dbReference type="EC" id="2.3.2.27"/>
    </reaction>
</comment>
<evidence type="ECO:0000256" key="17">
    <source>
        <dbReference type="ARBA" id="ARBA00075536"/>
    </source>
</evidence>
<evidence type="ECO:0000256" key="13">
    <source>
        <dbReference type="ARBA" id="ARBA00023136"/>
    </source>
</evidence>
<name>A0A0P7ZBE1_SCLFO</name>
<evidence type="ECO:0000256" key="10">
    <source>
        <dbReference type="ARBA" id="ARBA00022824"/>
    </source>
</evidence>
<feature type="domain" description="RING-type" evidence="21">
    <location>
        <begin position="415"/>
        <end position="457"/>
    </location>
</feature>
<dbReference type="GO" id="GO:0016567">
    <property type="term" value="P:protein ubiquitination"/>
    <property type="evidence" value="ECO:0007669"/>
    <property type="project" value="TreeGrafter"/>
</dbReference>
<dbReference type="PROSITE" id="PS50089">
    <property type="entry name" value="ZF_RING_2"/>
    <property type="match status" value="1"/>
</dbReference>
<evidence type="ECO:0000256" key="20">
    <source>
        <dbReference type="SAM" id="Phobius"/>
    </source>
</evidence>
<evidence type="ECO:0000256" key="19">
    <source>
        <dbReference type="SAM" id="MobiDB-lite"/>
    </source>
</evidence>
<keyword evidence="10" id="KW-0256">Endoplasmic reticulum</keyword>
<keyword evidence="12 20" id="KW-1133">Transmembrane helix</keyword>
<keyword evidence="9" id="KW-0833">Ubl conjugation pathway</keyword>
<dbReference type="GO" id="GO:0006511">
    <property type="term" value="P:ubiquitin-dependent protein catabolic process"/>
    <property type="evidence" value="ECO:0007669"/>
    <property type="project" value="TreeGrafter"/>
</dbReference>
<sequence>MDIVIVIPGPSGTGSCTGTMGLLSFFFCTIRLCIDTVSFLLDLNFWVMHSLIRLLAALFSFLNGLPSLLTGALAQCWYTAAFCVLALAEGMSSTAQGSARVLGDWLRLLSGVTEGFKMVSNLSVHVLLRAREVLQRVELWCCSALWQLWEACSIAFSLALYLLNTILNVLLLGVQSVCSAVVSLWEMVCGSLHWTLDLALTLSALLYSGLAGTAALLWKPLNMTLEFLGSLGRIFVSVFLLDLYGLAFTFAVLATAALYLSPRPIRRAFYYIDMAPVLRRLQEALHSLHFLALEHSHAIAELYARQRAAWGGSHMRWRRGRNIARDGSRRHLEEGNQAAAQPALDMDPGPSVGVRTQWNPSLGNSQTEDDLNTAPCSSKERPQQGSSSEEDSPLSRPTADTLLTLLQEQEERKRCVVCQDCAKTVVLLPCRHLCLCRGCAQMLLRLPVYQHNCPLCRHMILQTVDVYL</sequence>
<feature type="region of interest" description="Disordered" evidence="19">
    <location>
        <begin position="326"/>
        <end position="397"/>
    </location>
</feature>
<feature type="compositionally biased region" description="Polar residues" evidence="19">
    <location>
        <begin position="354"/>
        <end position="366"/>
    </location>
</feature>
<feature type="transmembrane region" description="Helical" evidence="20">
    <location>
        <begin position="238"/>
        <end position="260"/>
    </location>
</feature>
<dbReference type="InterPro" id="IPR013083">
    <property type="entry name" value="Znf_RING/FYVE/PHD"/>
</dbReference>
<feature type="transmembrane region" description="Helical" evidence="20">
    <location>
        <begin position="68"/>
        <end position="88"/>
    </location>
</feature>
<comment type="function">
    <text evidence="14">E3 ubiquitin-protein ligase that plays a key role in endosome organization by retaining vesicles in the perinuclear cloud. Acts as a platform for perinuclear positioning of the endosomal system by mediating ubiquitination of SQSTM1 through interaction with the ubiquitin conjugating enzyme UBE2J1. Ubiquitinated SQSTM1 attracts specific vesicle-associated adapters, forming a molecular bridge that restrains cognate vesicles in the perinuclear region and organizes the endosomal pathway for efficient cargo transport. Also acts as a regulator of type I interferon production in response to viral infection by mediating the formation of 'Lys-11'-linked polyubiquitin chains on TMEM173/STING, leading to stabilize TMEM173/STING. Also required to limit type I interferon response by promoting autophagic degradation of IRF3.</text>
</comment>
<evidence type="ECO:0000256" key="2">
    <source>
        <dbReference type="ARBA" id="ARBA00004477"/>
    </source>
</evidence>
<keyword evidence="6 20" id="KW-0812">Transmembrane</keyword>
<keyword evidence="7" id="KW-0479">Metal-binding</keyword>
<evidence type="ECO:0000256" key="4">
    <source>
        <dbReference type="ARBA" id="ARBA00012483"/>
    </source>
</evidence>
<dbReference type="PANTHER" id="PTHR22696:SF1">
    <property type="entry name" value="E3 UBIQUITIN-PROTEIN LIGASE RNF26"/>
    <property type="match status" value="1"/>
</dbReference>
<dbReference type="Proteomes" id="UP000034805">
    <property type="component" value="Unassembled WGS sequence"/>
</dbReference>
<dbReference type="EMBL" id="JARO02000536">
    <property type="protein sequence ID" value="KPP78229.1"/>
    <property type="molecule type" value="Genomic_DNA"/>
</dbReference>
<dbReference type="PANTHER" id="PTHR22696">
    <property type="entry name" value="E3 UBIQUITIN-PROTEIN LIGASE RNF26"/>
    <property type="match status" value="1"/>
</dbReference>
<dbReference type="STRING" id="113540.ENSSFOP00015002830"/>
<reference evidence="22 23" key="1">
    <citation type="submission" date="2015-08" db="EMBL/GenBank/DDBJ databases">
        <title>The genome of the Asian arowana (Scleropages formosus).</title>
        <authorList>
            <person name="Tan M.H."/>
            <person name="Gan H.M."/>
            <person name="Croft L.J."/>
            <person name="Austin C.M."/>
        </authorList>
    </citation>
    <scope>NUCLEOTIDE SEQUENCE [LARGE SCALE GENOMIC DNA]</scope>
    <source>
        <strain evidence="22">Aro1</strain>
    </source>
</reference>
<dbReference type="Pfam" id="PF13920">
    <property type="entry name" value="zf-C3HC4_3"/>
    <property type="match status" value="1"/>
</dbReference>
<evidence type="ECO:0000256" key="9">
    <source>
        <dbReference type="ARBA" id="ARBA00022786"/>
    </source>
</evidence>
<dbReference type="Gene3D" id="3.30.40.10">
    <property type="entry name" value="Zinc/RING finger domain, C3HC4 (zinc finger)"/>
    <property type="match status" value="1"/>
</dbReference>
<comment type="subunit">
    <text evidence="15">Interacts with INCA1. Interacts with TMEM43, ENDOD1, TMEM33 and TMED1 to form a complex capable of modulating innate immune signaling through the cGAS-STING pathway. Interacts with UBE2J1; this interaction is important for SQSTM1 ubiquitination.</text>
</comment>
<organism evidence="22 23">
    <name type="scientific">Scleropages formosus</name>
    <name type="common">Asian bonytongue</name>
    <name type="synonym">Osteoglossum formosum</name>
    <dbReference type="NCBI Taxonomy" id="113540"/>
    <lineage>
        <taxon>Eukaryota</taxon>
        <taxon>Metazoa</taxon>
        <taxon>Chordata</taxon>
        <taxon>Craniata</taxon>
        <taxon>Vertebrata</taxon>
        <taxon>Euteleostomi</taxon>
        <taxon>Actinopterygii</taxon>
        <taxon>Neopterygii</taxon>
        <taxon>Teleostei</taxon>
        <taxon>Osteoglossocephala</taxon>
        <taxon>Osteoglossomorpha</taxon>
        <taxon>Osteoglossiformes</taxon>
        <taxon>Osteoglossidae</taxon>
        <taxon>Scleropages</taxon>
    </lineage>
</organism>
<comment type="pathway">
    <text evidence="3">Protein modification; protein ubiquitination.</text>
</comment>
<dbReference type="GO" id="GO:0061630">
    <property type="term" value="F:ubiquitin protein ligase activity"/>
    <property type="evidence" value="ECO:0007669"/>
    <property type="project" value="UniProtKB-EC"/>
</dbReference>
<comment type="subcellular location">
    <subcellularLocation>
        <location evidence="2">Endoplasmic reticulum membrane</location>
        <topology evidence="2">Multi-pass membrane protein</topology>
    </subcellularLocation>
</comment>
<evidence type="ECO:0000313" key="23">
    <source>
        <dbReference type="Proteomes" id="UP000034805"/>
    </source>
</evidence>